<proteinExistence type="predicted"/>
<keyword evidence="3" id="KW-1185">Reference proteome</keyword>
<keyword evidence="1" id="KW-0472">Membrane</keyword>
<protein>
    <submittedName>
        <fullName evidence="2">Uncharacterized protein</fullName>
    </submittedName>
</protein>
<name>A0ABX0XG35_9BACT</name>
<evidence type="ECO:0000256" key="1">
    <source>
        <dbReference type="SAM" id="Phobius"/>
    </source>
</evidence>
<feature type="transmembrane region" description="Helical" evidence="1">
    <location>
        <begin position="46"/>
        <end position="66"/>
    </location>
</feature>
<evidence type="ECO:0000313" key="3">
    <source>
        <dbReference type="Proteomes" id="UP000770785"/>
    </source>
</evidence>
<comment type="caution">
    <text evidence="2">The sequence shown here is derived from an EMBL/GenBank/DDBJ whole genome shotgun (WGS) entry which is preliminary data.</text>
</comment>
<organism evidence="2 3">
    <name type="scientific">Neolewinella antarctica</name>
    <dbReference type="NCBI Taxonomy" id="442734"/>
    <lineage>
        <taxon>Bacteria</taxon>
        <taxon>Pseudomonadati</taxon>
        <taxon>Bacteroidota</taxon>
        <taxon>Saprospiria</taxon>
        <taxon>Saprospirales</taxon>
        <taxon>Lewinellaceae</taxon>
        <taxon>Neolewinella</taxon>
    </lineage>
</organism>
<evidence type="ECO:0000313" key="2">
    <source>
        <dbReference type="EMBL" id="NJC27839.1"/>
    </source>
</evidence>
<feature type="transmembrane region" description="Helical" evidence="1">
    <location>
        <begin position="86"/>
        <end position="108"/>
    </location>
</feature>
<accession>A0ABX0XG35</accession>
<sequence length="124" mass="13625">MYRFFLLFLVMITTGLALKFSLPWYTPAIAAGLLAGALPVWRRAGFYFSFLGALLVWGVYVGYLHFDSEGRLSDRLAVTFGVGSGWMLVLITALWGGITAGLGGWFGASLRRTLMAVRERPGKV</sequence>
<dbReference type="Proteomes" id="UP000770785">
    <property type="component" value="Unassembled WGS sequence"/>
</dbReference>
<keyword evidence="1" id="KW-1133">Transmembrane helix</keyword>
<dbReference type="RefSeq" id="WP_168039314.1">
    <property type="nucleotide sequence ID" value="NZ_JAATJH010000006.1"/>
</dbReference>
<keyword evidence="1" id="KW-0812">Transmembrane</keyword>
<dbReference type="EMBL" id="JAATJH010000006">
    <property type="protein sequence ID" value="NJC27839.1"/>
    <property type="molecule type" value="Genomic_DNA"/>
</dbReference>
<reference evidence="2 3" key="1">
    <citation type="submission" date="2020-03" db="EMBL/GenBank/DDBJ databases">
        <title>Genomic Encyclopedia of Type Strains, Phase IV (KMG-IV): sequencing the most valuable type-strain genomes for metagenomic binning, comparative biology and taxonomic classification.</title>
        <authorList>
            <person name="Goeker M."/>
        </authorList>
    </citation>
    <scope>NUCLEOTIDE SEQUENCE [LARGE SCALE GENOMIC DNA]</scope>
    <source>
        <strain evidence="2 3">DSM 105096</strain>
    </source>
</reference>
<gene>
    <name evidence="2" type="ORF">GGR27_003357</name>
</gene>
<feature type="transmembrane region" description="Helical" evidence="1">
    <location>
        <begin position="25"/>
        <end position="41"/>
    </location>
</feature>